<evidence type="ECO:0000313" key="3">
    <source>
        <dbReference type="Proteomes" id="UP000190648"/>
    </source>
</evidence>
<evidence type="ECO:0000256" key="1">
    <source>
        <dbReference type="SAM" id="MobiDB-lite"/>
    </source>
</evidence>
<reference evidence="2 3" key="1">
    <citation type="submission" date="2016-02" db="EMBL/GenBank/DDBJ databases">
        <title>Band-tailed pigeon sequencing and assembly.</title>
        <authorList>
            <person name="Soares A.E."/>
            <person name="Novak B.J."/>
            <person name="Rice E.S."/>
            <person name="O'Connell B."/>
            <person name="Chang D."/>
            <person name="Weber S."/>
            <person name="Shapiro B."/>
        </authorList>
    </citation>
    <scope>NUCLEOTIDE SEQUENCE [LARGE SCALE GENOMIC DNA]</scope>
    <source>
        <strain evidence="2">BTP2013</strain>
        <tissue evidence="2">Blood</tissue>
    </source>
</reference>
<proteinExistence type="predicted"/>
<organism evidence="2 3">
    <name type="scientific">Patagioenas fasciata monilis</name>
    <dbReference type="NCBI Taxonomy" id="372326"/>
    <lineage>
        <taxon>Eukaryota</taxon>
        <taxon>Metazoa</taxon>
        <taxon>Chordata</taxon>
        <taxon>Craniata</taxon>
        <taxon>Vertebrata</taxon>
        <taxon>Euteleostomi</taxon>
        <taxon>Archelosauria</taxon>
        <taxon>Archosauria</taxon>
        <taxon>Dinosauria</taxon>
        <taxon>Saurischia</taxon>
        <taxon>Theropoda</taxon>
        <taxon>Coelurosauria</taxon>
        <taxon>Aves</taxon>
        <taxon>Neognathae</taxon>
        <taxon>Neoaves</taxon>
        <taxon>Columbimorphae</taxon>
        <taxon>Columbiformes</taxon>
        <taxon>Columbidae</taxon>
        <taxon>Patagioenas</taxon>
    </lineage>
</organism>
<sequence>MNPPSWQCEELILHSWGPSPRPHGTESQSWRQPKSDQHCSLGPAISRPSWKIQPPASSAVLQEFVFQLLQ</sequence>
<dbReference type="AlphaFoldDB" id="A0A1V4KXN2"/>
<dbReference type="EMBL" id="LSYS01001520">
    <property type="protein sequence ID" value="OPJ88767.1"/>
    <property type="molecule type" value="Genomic_DNA"/>
</dbReference>
<evidence type="ECO:0000313" key="2">
    <source>
        <dbReference type="EMBL" id="OPJ88767.1"/>
    </source>
</evidence>
<accession>A0A1V4KXN2</accession>
<keyword evidence="3" id="KW-1185">Reference proteome</keyword>
<dbReference type="Proteomes" id="UP000190648">
    <property type="component" value="Unassembled WGS sequence"/>
</dbReference>
<protein>
    <submittedName>
        <fullName evidence="2">Uncharacterized protein</fullName>
    </submittedName>
</protein>
<name>A0A1V4KXN2_PATFA</name>
<gene>
    <name evidence="2" type="ORF">AV530_003233</name>
</gene>
<feature type="region of interest" description="Disordered" evidence="1">
    <location>
        <begin position="14"/>
        <end position="46"/>
    </location>
</feature>
<comment type="caution">
    <text evidence="2">The sequence shown here is derived from an EMBL/GenBank/DDBJ whole genome shotgun (WGS) entry which is preliminary data.</text>
</comment>